<accession>A0A4Q0XYB7</accession>
<feature type="transmembrane region" description="Helical" evidence="1">
    <location>
        <begin position="63"/>
        <end position="88"/>
    </location>
</feature>
<dbReference type="EMBL" id="PDKO01000009">
    <property type="protein sequence ID" value="RXJ62253.1"/>
    <property type="molecule type" value="Genomic_DNA"/>
</dbReference>
<proteinExistence type="predicted"/>
<name>A0A4Q0XYB7_9BACT</name>
<evidence type="ECO:0000313" key="3">
    <source>
        <dbReference type="Proteomes" id="UP000290191"/>
    </source>
</evidence>
<dbReference type="OrthoDB" id="5365630at2"/>
<gene>
    <name evidence="2" type="ORF">CRV06_10855</name>
</gene>
<dbReference type="RefSeq" id="WP_129082483.1">
    <property type="nucleotide sequence ID" value="NZ_CP041070.1"/>
</dbReference>
<comment type="caution">
    <text evidence="2">The sequence shown here is derived from an EMBL/GenBank/DDBJ whole genome shotgun (WGS) entry which is preliminary data.</text>
</comment>
<organism evidence="2 3">
    <name type="scientific">Halarcobacter anaerophilus</name>
    <dbReference type="NCBI Taxonomy" id="877500"/>
    <lineage>
        <taxon>Bacteria</taxon>
        <taxon>Pseudomonadati</taxon>
        <taxon>Campylobacterota</taxon>
        <taxon>Epsilonproteobacteria</taxon>
        <taxon>Campylobacterales</taxon>
        <taxon>Arcobacteraceae</taxon>
        <taxon>Halarcobacter</taxon>
    </lineage>
</organism>
<reference evidence="2 3" key="1">
    <citation type="submission" date="2017-10" db="EMBL/GenBank/DDBJ databases">
        <title>Genomics of the genus Arcobacter.</title>
        <authorList>
            <person name="Perez-Cataluna A."/>
            <person name="Figueras M.J."/>
        </authorList>
    </citation>
    <scope>NUCLEOTIDE SEQUENCE [LARGE SCALE GENOMIC DNA]</scope>
    <source>
        <strain evidence="2 3">DSM 24636</strain>
    </source>
</reference>
<sequence>MFDIFKTIFGNGNIIKRGFDLIDEVWTSDEEKTENEVKLIEAKAKAKIDLISAYAPFKIAQRYLAFMFTLVFLFIMINGVLGSLYGWIDMKHVQEARTFADKMWLGEIMISIVSFYFGGGFIESIKKRGSIDEK</sequence>
<keyword evidence="1" id="KW-1133">Transmembrane helix</keyword>
<keyword evidence="3" id="KW-1185">Reference proteome</keyword>
<dbReference type="Proteomes" id="UP000290191">
    <property type="component" value="Unassembled WGS sequence"/>
</dbReference>
<feature type="transmembrane region" description="Helical" evidence="1">
    <location>
        <begin position="108"/>
        <end position="125"/>
    </location>
</feature>
<keyword evidence="1" id="KW-0812">Transmembrane</keyword>
<dbReference type="AlphaFoldDB" id="A0A4Q0XYB7"/>
<keyword evidence="1" id="KW-0472">Membrane</keyword>
<evidence type="ECO:0000256" key="1">
    <source>
        <dbReference type="SAM" id="Phobius"/>
    </source>
</evidence>
<protein>
    <submittedName>
        <fullName evidence="2">Uncharacterized protein</fullName>
    </submittedName>
</protein>
<evidence type="ECO:0000313" key="2">
    <source>
        <dbReference type="EMBL" id="RXJ62253.1"/>
    </source>
</evidence>